<name>A0A176WP60_MARPO</name>
<dbReference type="AlphaFoldDB" id="A0A176WP60"/>
<reference evidence="1" key="1">
    <citation type="submission" date="2016-03" db="EMBL/GenBank/DDBJ databases">
        <title>Mechanisms controlling the formation of the plant cell surface in tip-growing cells are functionally conserved among land plants.</title>
        <authorList>
            <person name="Honkanen S."/>
            <person name="Jones V.A."/>
            <person name="Morieri G."/>
            <person name="Champion C."/>
            <person name="Hetherington A.J."/>
            <person name="Kelly S."/>
            <person name="Saint-Marcoux D."/>
            <person name="Proust H."/>
            <person name="Prescott H."/>
            <person name="Dolan L."/>
        </authorList>
    </citation>
    <scope>NUCLEOTIDE SEQUENCE [LARGE SCALE GENOMIC DNA]</scope>
    <source>
        <tissue evidence="1">Whole gametophyte</tissue>
    </source>
</reference>
<gene>
    <name evidence="1" type="ORF">AXG93_2528s2070</name>
</gene>
<evidence type="ECO:0000313" key="2">
    <source>
        <dbReference type="Proteomes" id="UP000077202"/>
    </source>
</evidence>
<proteinExistence type="predicted"/>
<keyword evidence="2" id="KW-1185">Reference proteome</keyword>
<organism evidence="1 2">
    <name type="scientific">Marchantia polymorpha subsp. ruderalis</name>
    <dbReference type="NCBI Taxonomy" id="1480154"/>
    <lineage>
        <taxon>Eukaryota</taxon>
        <taxon>Viridiplantae</taxon>
        <taxon>Streptophyta</taxon>
        <taxon>Embryophyta</taxon>
        <taxon>Marchantiophyta</taxon>
        <taxon>Marchantiopsida</taxon>
        <taxon>Marchantiidae</taxon>
        <taxon>Marchantiales</taxon>
        <taxon>Marchantiaceae</taxon>
        <taxon>Marchantia</taxon>
    </lineage>
</organism>
<comment type="caution">
    <text evidence="1">The sequence shown here is derived from an EMBL/GenBank/DDBJ whole genome shotgun (WGS) entry which is preliminary data.</text>
</comment>
<evidence type="ECO:0000313" key="1">
    <source>
        <dbReference type="EMBL" id="OAE34839.1"/>
    </source>
</evidence>
<protein>
    <submittedName>
        <fullName evidence="1">Uncharacterized protein</fullName>
    </submittedName>
</protein>
<dbReference type="Proteomes" id="UP000077202">
    <property type="component" value="Unassembled WGS sequence"/>
</dbReference>
<accession>A0A176WP60</accession>
<sequence>MEDVKQIIMLSPNGKPIVPTGEKMPREGTAKTHTGDKALLDIQQAFCPMVEGLHYCWCSLPLEAHVPSENLEESYGKLITCRTRSQHPLSNESGWGLLPIFFGYIVRYPSFQKIVLKVKDYTNSMGERL</sequence>
<dbReference type="EMBL" id="LVLJ01000312">
    <property type="protein sequence ID" value="OAE34839.1"/>
    <property type="molecule type" value="Genomic_DNA"/>
</dbReference>